<protein>
    <submittedName>
        <fullName evidence="2">Uncharacterized protein</fullName>
    </submittedName>
</protein>
<feature type="compositionally biased region" description="Basic and acidic residues" evidence="1">
    <location>
        <begin position="42"/>
        <end position="55"/>
    </location>
</feature>
<organism evidence="2 3">
    <name type="scientific">Streptomyces griseicoloratus</name>
    <dbReference type="NCBI Taxonomy" id="2752516"/>
    <lineage>
        <taxon>Bacteria</taxon>
        <taxon>Bacillati</taxon>
        <taxon>Actinomycetota</taxon>
        <taxon>Actinomycetes</taxon>
        <taxon>Kitasatosporales</taxon>
        <taxon>Streptomycetaceae</taxon>
        <taxon>Streptomyces</taxon>
    </lineage>
</organism>
<gene>
    <name evidence="2" type="ORF">H0H10_14065</name>
</gene>
<evidence type="ECO:0000313" key="2">
    <source>
        <dbReference type="EMBL" id="MBD0420262.1"/>
    </source>
</evidence>
<dbReference type="EMBL" id="JACVQF010000187">
    <property type="protein sequence ID" value="MBD0420262.1"/>
    <property type="molecule type" value="Genomic_DNA"/>
</dbReference>
<reference evidence="2" key="1">
    <citation type="submission" date="2020-09" db="EMBL/GenBank/DDBJ databases">
        <title>Streptomyces grisecoloratus sp. nov., isolated from cotton soil.</title>
        <authorList>
            <person name="Xing L."/>
        </authorList>
    </citation>
    <scope>NUCLEOTIDE SEQUENCE</scope>
    <source>
        <strain evidence="2">TRM S81-3</strain>
    </source>
</reference>
<comment type="caution">
    <text evidence="2">The sequence shown here is derived from an EMBL/GenBank/DDBJ whole genome shotgun (WGS) entry which is preliminary data.</text>
</comment>
<sequence length="70" mass="7584">MAVVLAELRQAGGYRRGMAARLAREHGGGERSWQRAMTEARAQYEHSQDQDRGDDAGTAGTAQQTAQPTP</sequence>
<dbReference type="RefSeq" id="WP_188181260.1">
    <property type="nucleotide sequence ID" value="NZ_JACVQF010000187.1"/>
</dbReference>
<dbReference type="AlphaFoldDB" id="A0A926QRU0"/>
<dbReference type="Proteomes" id="UP000621210">
    <property type="component" value="Unassembled WGS sequence"/>
</dbReference>
<feature type="compositionally biased region" description="Low complexity" evidence="1">
    <location>
        <begin position="56"/>
        <end position="70"/>
    </location>
</feature>
<reference evidence="2" key="2">
    <citation type="submission" date="2020-09" db="EMBL/GenBank/DDBJ databases">
        <authorList>
            <person name="Luo X."/>
        </authorList>
    </citation>
    <scope>NUCLEOTIDE SEQUENCE</scope>
    <source>
        <strain evidence="2">TRM S81-3</strain>
    </source>
</reference>
<feature type="region of interest" description="Disordered" evidence="1">
    <location>
        <begin position="25"/>
        <end position="70"/>
    </location>
</feature>
<name>A0A926QRU0_9ACTN</name>
<evidence type="ECO:0000313" key="3">
    <source>
        <dbReference type="Proteomes" id="UP000621210"/>
    </source>
</evidence>
<accession>A0A926QRU0</accession>
<evidence type="ECO:0000256" key="1">
    <source>
        <dbReference type="SAM" id="MobiDB-lite"/>
    </source>
</evidence>
<proteinExistence type="predicted"/>
<keyword evidence="3" id="KW-1185">Reference proteome</keyword>